<proteinExistence type="predicted"/>
<dbReference type="EMBL" id="JBJQOH010000001">
    <property type="protein sequence ID" value="KAL3702156.1"/>
    <property type="molecule type" value="Genomic_DNA"/>
</dbReference>
<evidence type="ECO:0000313" key="2">
    <source>
        <dbReference type="Proteomes" id="UP001633002"/>
    </source>
</evidence>
<dbReference type="Proteomes" id="UP001633002">
    <property type="component" value="Unassembled WGS sequence"/>
</dbReference>
<comment type="caution">
    <text evidence="1">The sequence shown here is derived from an EMBL/GenBank/DDBJ whole genome shotgun (WGS) entry which is preliminary data.</text>
</comment>
<organism evidence="1 2">
    <name type="scientific">Riccia sorocarpa</name>
    <dbReference type="NCBI Taxonomy" id="122646"/>
    <lineage>
        <taxon>Eukaryota</taxon>
        <taxon>Viridiplantae</taxon>
        <taxon>Streptophyta</taxon>
        <taxon>Embryophyta</taxon>
        <taxon>Marchantiophyta</taxon>
        <taxon>Marchantiopsida</taxon>
        <taxon>Marchantiidae</taxon>
        <taxon>Marchantiales</taxon>
        <taxon>Ricciaceae</taxon>
        <taxon>Riccia</taxon>
    </lineage>
</organism>
<gene>
    <name evidence="1" type="ORF">R1sor_020178</name>
</gene>
<reference evidence="1 2" key="1">
    <citation type="submission" date="2024-09" db="EMBL/GenBank/DDBJ databases">
        <title>Chromosome-scale assembly of Riccia sorocarpa.</title>
        <authorList>
            <person name="Paukszto L."/>
        </authorList>
    </citation>
    <scope>NUCLEOTIDE SEQUENCE [LARGE SCALE GENOMIC DNA]</scope>
    <source>
        <strain evidence="1">LP-2024</strain>
        <tissue evidence="1">Aerial parts of the thallus</tissue>
    </source>
</reference>
<sequence>MDPVGFVSVFCAFAFVLIYDDEEELAVVDEPVLACVFKLKKGTRSIHLGIEDWVGGCKKSDDQVRQASNIGEISVRRGMTSTVTNDDVLREESPAAIP</sequence>
<name>A0ABD3IFA7_9MARC</name>
<protein>
    <submittedName>
        <fullName evidence="1">Uncharacterized protein</fullName>
    </submittedName>
</protein>
<accession>A0ABD3IFA7</accession>
<dbReference type="AlphaFoldDB" id="A0ABD3IFA7"/>
<evidence type="ECO:0000313" key="1">
    <source>
        <dbReference type="EMBL" id="KAL3702156.1"/>
    </source>
</evidence>
<keyword evidence="2" id="KW-1185">Reference proteome</keyword>